<name>A0ABQ3IXK3_9GAMM</name>
<gene>
    <name evidence="3" type="ORF">GCM10011501_28120</name>
</gene>
<keyword evidence="1" id="KW-0732">Signal</keyword>
<evidence type="ECO:0000256" key="1">
    <source>
        <dbReference type="SAM" id="SignalP"/>
    </source>
</evidence>
<evidence type="ECO:0000313" key="3">
    <source>
        <dbReference type="EMBL" id="GHE96978.1"/>
    </source>
</evidence>
<dbReference type="NCBIfam" id="TIGR02595">
    <property type="entry name" value="PEP_CTERM"/>
    <property type="match status" value="1"/>
</dbReference>
<dbReference type="Pfam" id="PF07589">
    <property type="entry name" value="PEP-CTERM"/>
    <property type="match status" value="1"/>
</dbReference>
<evidence type="ECO:0000259" key="2">
    <source>
        <dbReference type="Pfam" id="PF07589"/>
    </source>
</evidence>
<dbReference type="EMBL" id="BNAH01000012">
    <property type="protein sequence ID" value="GHE96978.1"/>
    <property type="molecule type" value="Genomic_DNA"/>
</dbReference>
<comment type="caution">
    <text evidence="3">The sequence shown here is derived from an EMBL/GenBank/DDBJ whole genome shotgun (WGS) entry which is preliminary data.</text>
</comment>
<dbReference type="RefSeq" id="WP_229817331.1">
    <property type="nucleotide sequence ID" value="NZ_BNAH01000012.1"/>
</dbReference>
<feature type="signal peptide" evidence="1">
    <location>
        <begin position="1"/>
        <end position="24"/>
    </location>
</feature>
<protein>
    <recommendedName>
        <fullName evidence="2">Ice-binding protein C-terminal domain-containing protein</fullName>
    </recommendedName>
</protein>
<organism evidence="3 4">
    <name type="scientific">Thalassotalea profundi</name>
    <dbReference type="NCBI Taxonomy" id="2036687"/>
    <lineage>
        <taxon>Bacteria</taxon>
        <taxon>Pseudomonadati</taxon>
        <taxon>Pseudomonadota</taxon>
        <taxon>Gammaproteobacteria</taxon>
        <taxon>Alteromonadales</taxon>
        <taxon>Colwelliaceae</taxon>
        <taxon>Thalassotalea</taxon>
    </lineage>
</organism>
<dbReference type="InterPro" id="IPR013424">
    <property type="entry name" value="Ice-binding_C"/>
</dbReference>
<dbReference type="Proteomes" id="UP000626370">
    <property type="component" value="Unassembled WGS sequence"/>
</dbReference>
<feature type="domain" description="Ice-binding protein C-terminal" evidence="2">
    <location>
        <begin position="239"/>
        <end position="260"/>
    </location>
</feature>
<accession>A0ABQ3IXK3</accession>
<reference evidence="4" key="1">
    <citation type="journal article" date="2019" name="Int. J. Syst. Evol. Microbiol.">
        <title>The Global Catalogue of Microorganisms (GCM) 10K type strain sequencing project: providing services to taxonomists for standard genome sequencing and annotation.</title>
        <authorList>
            <consortium name="The Broad Institute Genomics Platform"/>
            <consortium name="The Broad Institute Genome Sequencing Center for Infectious Disease"/>
            <person name="Wu L."/>
            <person name="Ma J."/>
        </authorList>
    </citation>
    <scope>NUCLEOTIDE SEQUENCE [LARGE SCALE GENOMIC DNA]</scope>
    <source>
        <strain evidence="4">CGMCC 1.15922</strain>
    </source>
</reference>
<evidence type="ECO:0000313" key="4">
    <source>
        <dbReference type="Proteomes" id="UP000626370"/>
    </source>
</evidence>
<keyword evidence="4" id="KW-1185">Reference proteome</keyword>
<proteinExistence type="predicted"/>
<sequence length="263" mass="28413">MTFKQTFKTLLACVALSFSVNSTANIIDFETFKIRNNNGTTTSPYDADLEITENTAGDGFHAITPRSGQKVGYGTNAFDGMQINQFNTVNWSTDSNATGAHPYLNMWVTDGSNYAVISSENTYMGTDFQTRQQWKIFEFDNTVSLDWLFDSGTGSRSSQYLQRNGTNVSLADFSNDIKLYSGPVGATPGVGSGAPRGGFGFNVIFGDTAANFTQGAGYFIENLTVSVGQTDYEAGNTATVPEPSTLAIFALSLLGLTARRIKK</sequence>
<feature type="chain" id="PRO_5047360248" description="Ice-binding protein C-terminal domain-containing protein" evidence="1">
    <location>
        <begin position="25"/>
        <end position="263"/>
    </location>
</feature>